<dbReference type="GO" id="GO:0004497">
    <property type="term" value="F:monooxygenase activity"/>
    <property type="evidence" value="ECO:0007669"/>
    <property type="project" value="UniProtKB-KW"/>
</dbReference>
<feature type="compositionally biased region" description="Basic and acidic residues" evidence="13">
    <location>
        <begin position="76"/>
        <end position="98"/>
    </location>
</feature>
<comment type="subcellular location">
    <subcellularLocation>
        <location evidence="1">Membrane</location>
    </subcellularLocation>
</comment>
<dbReference type="PANTHER" id="PTHR24282:SF94">
    <property type="entry name" value="CYTOCHROME P450 72C1"/>
    <property type="match status" value="1"/>
</dbReference>
<dbReference type="Pfam" id="PF00067">
    <property type="entry name" value="p450"/>
    <property type="match status" value="1"/>
</dbReference>
<dbReference type="PANTHER" id="PTHR24282">
    <property type="entry name" value="CYTOCHROME P450 FAMILY MEMBER"/>
    <property type="match status" value="1"/>
</dbReference>
<dbReference type="FunFam" id="1.10.630.10:FF:000029">
    <property type="entry name" value="Cytochrome P450 734A1"/>
    <property type="match status" value="1"/>
</dbReference>
<dbReference type="PROSITE" id="PS00086">
    <property type="entry name" value="CYTOCHROME_P450"/>
    <property type="match status" value="1"/>
</dbReference>
<feature type="binding site" description="axial binding residue" evidence="11">
    <location>
        <position position="586"/>
    </location>
    <ligand>
        <name>heme</name>
        <dbReference type="ChEBI" id="CHEBI:30413"/>
    </ligand>
    <ligandPart>
        <name>Fe</name>
        <dbReference type="ChEBI" id="CHEBI:18248"/>
    </ligandPart>
</feature>
<dbReference type="InterPro" id="IPR001128">
    <property type="entry name" value="Cyt_P450"/>
</dbReference>
<evidence type="ECO:0000256" key="3">
    <source>
        <dbReference type="ARBA" id="ARBA00022617"/>
    </source>
</evidence>
<evidence type="ECO:0000313" key="14">
    <source>
        <dbReference type="EnsemblPlants" id="AUR62028986-RA:cds"/>
    </source>
</evidence>
<evidence type="ECO:0000256" key="9">
    <source>
        <dbReference type="ARBA" id="ARBA00023033"/>
    </source>
</evidence>
<dbReference type="GO" id="GO:0020037">
    <property type="term" value="F:heme binding"/>
    <property type="evidence" value="ECO:0007669"/>
    <property type="project" value="InterPro"/>
</dbReference>
<feature type="compositionally biased region" description="Basic and acidic residues" evidence="13">
    <location>
        <begin position="108"/>
        <end position="120"/>
    </location>
</feature>
<keyword evidence="7 12" id="KW-0560">Oxidoreductase</keyword>
<dbReference type="GO" id="GO:0005506">
    <property type="term" value="F:iron ion binding"/>
    <property type="evidence" value="ECO:0007669"/>
    <property type="project" value="InterPro"/>
</dbReference>
<keyword evidence="15" id="KW-1185">Reference proteome</keyword>
<dbReference type="Gramene" id="AUR62028986-RA">
    <property type="protein sequence ID" value="AUR62028986-RA:cds"/>
    <property type="gene ID" value="AUR62028986"/>
</dbReference>
<reference evidence="14" key="1">
    <citation type="journal article" date="2017" name="Nature">
        <title>The genome of Chenopodium quinoa.</title>
        <authorList>
            <person name="Jarvis D.E."/>
            <person name="Ho Y.S."/>
            <person name="Lightfoot D.J."/>
            <person name="Schmoeckel S.M."/>
            <person name="Li B."/>
            <person name="Borm T.J.A."/>
            <person name="Ohyanagi H."/>
            <person name="Mineta K."/>
            <person name="Michell C.T."/>
            <person name="Saber N."/>
            <person name="Kharbatia N.M."/>
            <person name="Rupper R.R."/>
            <person name="Sharp A.R."/>
            <person name="Dally N."/>
            <person name="Boughton B.A."/>
            <person name="Woo Y.H."/>
            <person name="Gao G."/>
            <person name="Schijlen E.G.W.M."/>
            <person name="Guo X."/>
            <person name="Momin A.A."/>
            <person name="Negrao S."/>
            <person name="Al-Babili S."/>
            <person name="Gehring C."/>
            <person name="Roessner U."/>
            <person name="Jung C."/>
            <person name="Murphy K."/>
            <person name="Arold S.T."/>
            <person name="Gojobori T."/>
            <person name="van der Linden C.G."/>
            <person name="van Loo E.N."/>
            <person name="Jellen E.N."/>
            <person name="Maughan P.J."/>
            <person name="Tester M."/>
        </authorList>
    </citation>
    <scope>NUCLEOTIDE SEQUENCE [LARGE SCALE GENOMIC DNA]</scope>
    <source>
        <strain evidence="14">cv. PI 614886</strain>
    </source>
</reference>
<feature type="compositionally biased region" description="Polar residues" evidence="13">
    <location>
        <begin position="59"/>
        <end position="74"/>
    </location>
</feature>
<organism evidence="14 15">
    <name type="scientific">Chenopodium quinoa</name>
    <name type="common">Quinoa</name>
    <dbReference type="NCBI Taxonomy" id="63459"/>
    <lineage>
        <taxon>Eukaryota</taxon>
        <taxon>Viridiplantae</taxon>
        <taxon>Streptophyta</taxon>
        <taxon>Embryophyta</taxon>
        <taxon>Tracheophyta</taxon>
        <taxon>Spermatophyta</taxon>
        <taxon>Magnoliopsida</taxon>
        <taxon>eudicotyledons</taxon>
        <taxon>Gunneridae</taxon>
        <taxon>Pentapetalae</taxon>
        <taxon>Caryophyllales</taxon>
        <taxon>Chenopodiaceae</taxon>
        <taxon>Chenopodioideae</taxon>
        <taxon>Atripliceae</taxon>
        <taxon>Chenopodium</taxon>
    </lineage>
</organism>
<keyword evidence="10" id="KW-0472">Membrane</keyword>
<evidence type="ECO:0000256" key="13">
    <source>
        <dbReference type="SAM" id="MobiDB-lite"/>
    </source>
</evidence>
<evidence type="ECO:0000313" key="15">
    <source>
        <dbReference type="Proteomes" id="UP000596660"/>
    </source>
</evidence>
<protein>
    <recommendedName>
        <fullName evidence="16">Cytochrome P450</fullName>
    </recommendedName>
</protein>
<dbReference type="EnsemblPlants" id="AUR62028986-RA">
    <property type="protein sequence ID" value="AUR62028986-RA:cds"/>
    <property type="gene ID" value="AUR62028986"/>
</dbReference>
<dbReference type="Gene3D" id="1.10.630.10">
    <property type="entry name" value="Cytochrome P450"/>
    <property type="match status" value="1"/>
</dbReference>
<dbReference type="InterPro" id="IPR050665">
    <property type="entry name" value="Cytochrome_P450_Monooxygen"/>
</dbReference>
<evidence type="ECO:0000256" key="10">
    <source>
        <dbReference type="ARBA" id="ARBA00023136"/>
    </source>
</evidence>
<dbReference type="PRINTS" id="PR00463">
    <property type="entry name" value="EP450I"/>
</dbReference>
<keyword evidence="4" id="KW-0812">Transmembrane</keyword>
<keyword evidence="8 11" id="KW-0408">Iron</keyword>
<evidence type="ECO:0000256" key="11">
    <source>
        <dbReference type="PIRSR" id="PIRSR602401-1"/>
    </source>
</evidence>
<dbReference type="GO" id="GO:0016020">
    <property type="term" value="C:membrane"/>
    <property type="evidence" value="ECO:0007669"/>
    <property type="project" value="UniProtKB-SubCell"/>
</dbReference>
<feature type="compositionally biased region" description="Polar residues" evidence="13">
    <location>
        <begin position="121"/>
        <end position="131"/>
    </location>
</feature>
<dbReference type="AlphaFoldDB" id="A0A803MG84"/>
<evidence type="ECO:0000256" key="5">
    <source>
        <dbReference type="ARBA" id="ARBA00022723"/>
    </source>
</evidence>
<dbReference type="InterPro" id="IPR002401">
    <property type="entry name" value="Cyt_P450_E_grp-I"/>
</dbReference>
<dbReference type="InterPro" id="IPR017972">
    <property type="entry name" value="Cyt_P450_CS"/>
</dbReference>
<evidence type="ECO:0000256" key="7">
    <source>
        <dbReference type="ARBA" id="ARBA00023002"/>
    </source>
</evidence>
<sequence length="656" mass="73089">MDSKKTKSAADEDFFASLFVQHQQASSQILRLSHLPKSTVGSSGKAAINEAETDKSYNKGESQTGGASRSTNENVAGDKDTSEPPAKELETADVHGFPKEIPVVPSAPKDREEHSKENETTKGNPENQTSEIPPVAGSAAGGSCTVDREPKWLEKKLKQQGIKGTSYTFLTGDMKEWVKQVEDAWSKPANLNHQIAARVDPFTHSISQKYGKVSMCWAGSTPRLIIKDAEMMKQVLSNKEGHFEKPYIDPQLLVLTRGLTTLEGEKWTKHRRIINPAFHIERLKNMVPDMAAACGEFIEKWKNLAGAEGSCEVDIWPEFQNLTADVISRTAFGSNYAEGRHIFELHKELLNLVIEAMQTLYIPGLRYIPTKKNRRRKELSKMITSMLTDVIRKKESAVKAGESKADDLLGLLLQSNQHSNEAENATTLKYGGLTVEEVIEECKQFYLAGQETTASLLNWATIILAMHPDWQEKARKEVIGVCGKNSIDFEATTYLRTVNMILLEVLRLYSPVIAQYQHTYKETKLGDFFIPAGVDVTLPTLLIHHDLDIWGDDVDEFNPERFSEGVSKASKDQLAFFPFGFGAKTCVGQNFALVEAKVALSMILQNFSFQLSPSYSHAPHTVMMLQPQHGAHIIMYPLTMLNSSKTLNIKQAATLL</sequence>
<evidence type="ECO:0000256" key="8">
    <source>
        <dbReference type="ARBA" id="ARBA00023004"/>
    </source>
</evidence>
<dbReference type="SUPFAM" id="SSF48264">
    <property type="entry name" value="Cytochrome P450"/>
    <property type="match status" value="1"/>
</dbReference>
<feature type="region of interest" description="Disordered" evidence="13">
    <location>
        <begin position="35"/>
        <end position="147"/>
    </location>
</feature>
<keyword evidence="6" id="KW-1133">Transmembrane helix</keyword>
<evidence type="ECO:0000256" key="12">
    <source>
        <dbReference type="RuleBase" id="RU000461"/>
    </source>
</evidence>
<evidence type="ECO:0000256" key="2">
    <source>
        <dbReference type="ARBA" id="ARBA00010617"/>
    </source>
</evidence>
<proteinExistence type="inferred from homology"/>
<evidence type="ECO:0000256" key="4">
    <source>
        <dbReference type="ARBA" id="ARBA00022692"/>
    </source>
</evidence>
<accession>A0A803MG84</accession>
<dbReference type="InterPro" id="IPR036396">
    <property type="entry name" value="Cyt_P450_sf"/>
</dbReference>
<dbReference type="GO" id="GO:0016705">
    <property type="term" value="F:oxidoreductase activity, acting on paired donors, with incorporation or reduction of molecular oxygen"/>
    <property type="evidence" value="ECO:0007669"/>
    <property type="project" value="InterPro"/>
</dbReference>
<dbReference type="OMA" id="DKAFEMW"/>
<evidence type="ECO:0000256" key="1">
    <source>
        <dbReference type="ARBA" id="ARBA00004370"/>
    </source>
</evidence>
<evidence type="ECO:0008006" key="16">
    <source>
        <dbReference type="Google" id="ProtNLM"/>
    </source>
</evidence>
<comment type="cofactor">
    <cofactor evidence="11">
        <name>heme</name>
        <dbReference type="ChEBI" id="CHEBI:30413"/>
    </cofactor>
</comment>
<dbReference type="PRINTS" id="PR00385">
    <property type="entry name" value="P450"/>
</dbReference>
<reference evidence="14" key="2">
    <citation type="submission" date="2021-03" db="UniProtKB">
        <authorList>
            <consortium name="EnsemblPlants"/>
        </authorList>
    </citation>
    <scope>IDENTIFICATION</scope>
</reference>
<dbReference type="Proteomes" id="UP000596660">
    <property type="component" value="Unplaced"/>
</dbReference>
<keyword evidence="3 11" id="KW-0349">Heme</keyword>
<comment type="similarity">
    <text evidence="2 12">Belongs to the cytochrome P450 family.</text>
</comment>
<name>A0A803MG84_CHEQI</name>
<evidence type="ECO:0000256" key="6">
    <source>
        <dbReference type="ARBA" id="ARBA00022989"/>
    </source>
</evidence>
<keyword evidence="5 11" id="KW-0479">Metal-binding</keyword>
<keyword evidence="9 12" id="KW-0503">Monooxygenase</keyword>